<feature type="signal peptide" evidence="1">
    <location>
        <begin position="1"/>
        <end position="19"/>
    </location>
</feature>
<evidence type="ECO:0000313" key="3">
    <source>
        <dbReference type="Proteomes" id="UP001303046"/>
    </source>
</evidence>
<evidence type="ECO:0000313" key="2">
    <source>
        <dbReference type="EMBL" id="KAK6740000.1"/>
    </source>
</evidence>
<gene>
    <name evidence="2" type="primary">Necator_chrIII.g9226</name>
    <name evidence="2" type="ORF">RB195_008461</name>
</gene>
<proteinExistence type="predicted"/>
<comment type="caution">
    <text evidence="2">The sequence shown here is derived from an EMBL/GenBank/DDBJ whole genome shotgun (WGS) entry which is preliminary data.</text>
</comment>
<evidence type="ECO:0000256" key="1">
    <source>
        <dbReference type="SAM" id="SignalP"/>
    </source>
</evidence>
<reference evidence="2 3" key="1">
    <citation type="submission" date="2023-08" db="EMBL/GenBank/DDBJ databases">
        <title>A Necator americanus chromosomal reference genome.</title>
        <authorList>
            <person name="Ilik V."/>
            <person name="Petrzelkova K.J."/>
            <person name="Pardy F."/>
            <person name="Fuh T."/>
            <person name="Niatou-Singa F.S."/>
            <person name="Gouil Q."/>
            <person name="Baker L."/>
            <person name="Ritchie M.E."/>
            <person name="Jex A.R."/>
            <person name="Gazzola D."/>
            <person name="Li H."/>
            <person name="Toshio Fujiwara R."/>
            <person name="Zhan B."/>
            <person name="Aroian R.V."/>
            <person name="Pafco B."/>
            <person name="Schwarz E.M."/>
        </authorList>
    </citation>
    <scope>NUCLEOTIDE SEQUENCE [LARGE SCALE GENOMIC DNA]</scope>
    <source>
        <strain evidence="2 3">Aroian</strain>
        <tissue evidence="2">Whole animal</tissue>
    </source>
</reference>
<keyword evidence="1" id="KW-0732">Signal</keyword>
<organism evidence="2 3">
    <name type="scientific">Necator americanus</name>
    <name type="common">Human hookworm</name>
    <dbReference type="NCBI Taxonomy" id="51031"/>
    <lineage>
        <taxon>Eukaryota</taxon>
        <taxon>Metazoa</taxon>
        <taxon>Ecdysozoa</taxon>
        <taxon>Nematoda</taxon>
        <taxon>Chromadorea</taxon>
        <taxon>Rhabditida</taxon>
        <taxon>Rhabditina</taxon>
        <taxon>Rhabditomorpha</taxon>
        <taxon>Strongyloidea</taxon>
        <taxon>Ancylostomatidae</taxon>
        <taxon>Bunostominae</taxon>
        <taxon>Necator</taxon>
    </lineage>
</organism>
<sequence length="231" mass="25770">MRPFLFLAVIALNLQISGAASVRVSLPKIKYQCDPKDPSTALRCTGKTKYGLKEGFGFQRETPKNNIFCLKFKMCANYGYGTMMLAIHSAWRAKGVVPKAYISFPLTKTKSFAESLHNHPETKKSLKELVGRERTKNVREAVSTPFAPPISSVPSSTTMIESTTTHVLTEGTSDTNSKTSKHEVTRNVKTMGEDATGETEMTRDRLFEINTTPPPFPVDAIRRAILSWRHQ</sequence>
<feature type="chain" id="PRO_5045870607" description="Secreted protein" evidence="1">
    <location>
        <begin position="20"/>
        <end position="231"/>
    </location>
</feature>
<dbReference type="Proteomes" id="UP001303046">
    <property type="component" value="Unassembled WGS sequence"/>
</dbReference>
<name>A0ABR1CPM7_NECAM</name>
<accession>A0ABR1CPM7</accession>
<dbReference type="EMBL" id="JAVFWL010000003">
    <property type="protein sequence ID" value="KAK6740000.1"/>
    <property type="molecule type" value="Genomic_DNA"/>
</dbReference>
<keyword evidence="3" id="KW-1185">Reference proteome</keyword>
<evidence type="ECO:0008006" key="4">
    <source>
        <dbReference type="Google" id="ProtNLM"/>
    </source>
</evidence>
<protein>
    <recommendedName>
        <fullName evidence="4">Secreted protein</fullName>
    </recommendedName>
</protein>